<dbReference type="Gene3D" id="3.40.50.720">
    <property type="entry name" value="NAD(P)-binding Rossmann-like Domain"/>
    <property type="match status" value="1"/>
</dbReference>
<protein>
    <submittedName>
        <fullName evidence="3">Retinol dehydrogenase 14</fullName>
    </submittedName>
</protein>
<gene>
    <name evidence="3" type="ORF">GBAR_LOCUS406</name>
</gene>
<evidence type="ECO:0000256" key="2">
    <source>
        <dbReference type="RuleBase" id="RU000363"/>
    </source>
</evidence>
<reference evidence="3" key="1">
    <citation type="submission" date="2023-03" db="EMBL/GenBank/DDBJ databases">
        <authorList>
            <person name="Steffen K."/>
            <person name="Cardenas P."/>
        </authorList>
    </citation>
    <scope>NUCLEOTIDE SEQUENCE</scope>
</reference>
<name>A0AA35QT55_GEOBA</name>
<sequence>MTPQFYHPHAPCDKICHYERSLRHRYARKDVSGHWCQRWYRLRRRPRAGSYGGPRHLGGRNAAKTHAAVVRITDETKNNDVNYLLADLSSQREVRRLAAQVNEQLPRLDVLLNNAGAIFLSGPSSVDGLEMTFALNHMGYFLLTSLLLDLVRDSVPARIINVSSSSHGSPGKFQLEDLPRPGINRGYRAYGRSKLCNILFTYELARRLEGTGVTVNALHPGLVRTNIARNNGMVGRVVNFFIGARGIGADKGADTLVYLASSQEVEGVTGKYYVDRRSAVFRVELRHRALRRPVGLEPAADDVEEGTRVGGAAYP</sequence>
<comment type="caution">
    <text evidence="3">The sequence shown here is derived from an EMBL/GenBank/DDBJ whole genome shotgun (WGS) entry which is preliminary data.</text>
</comment>
<comment type="similarity">
    <text evidence="2">Belongs to the short-chain dehydrogenases/reductases (SDR) family.</text>
</comment>
<dbReference type="InterPro" id="IPR002347">
    <property type="entry name" value="SDR_fam"/>
</dbReference>
<organism evidence="3 4">
    <name type="scientific">Geodia barretti</name>
    <name type="common">Barrett's horny sponge</name>
    <dbReference type="NCBI Taxonomy" id="519541"/>
    <lineage>
        <taxon>Eukaryota</taxon>
        <taxon>Metazoa</taxon>
        <taxon>Porifera</taxon>
        <taxon>Demospongiae</taxon>
        <taxon>Heteroscleromorpha</taxon>
        <taxon>Tetractinellida</taxon>
        <taxon>Astrophorina</taxon>
        <taxon>Geodiidae</taxon>
        <taxon>Geodia</taxon>
    </lineage>
</organism>
<dbReference type="Pfam" id="PF00106">
    <property type="entry name" value="adh_short"/>
    <property type="match status" value="1"/>
</dbReference>
<accession>A0AA35QT55</accession>
<dbReference type="EMBL" id="CASHTH010000053">
    <property type="protein sequence ID" value="CAI7990068.1"/>
    <property type="molecule type" value="Genomic_DNA"/>
</dbReference>
<evidence type="ECO:0000256" key="1">
    <source>
        <dbReference type="ARBA" id="ARBA00023002"/>
    </source>
</evidence>
<dbReference type="Proteomes" id="UP001174909">
    <property type="component" value="Unassembled WGS sequence"/>
</dbReference>
<proteinExistence type="inferred from homology"/>
<dbReference type="PRINTS" id="PR00081">
    <property type="entry name" value="GDHRDH"/>
</dbReference>
<keyword evidence="4" id="KW-1185">Reference proteome</keyword>
<evidence type="ECO:0000313" key="3">
    <source>
        <dbReference type="EMBL" id="CAI7990068.1"/>
    </source>
</evidence>
<dbReference type="PRINTS" id="PR00080">
    <property type="entry name" value="SDRFAMILY"/>
</dbReference>
<keyword evidence="1" id="KW-0560">Oxidoreductase</keyword>
<dbReference type="InterPro" id="IPR036291">
    <property type="entry name" value="NAD(P)-bd_dom_sf"/>
</dbReference>
<evidence type="ECO:0000313" key="4">
    <source>
        <dbReference type="Proteomes" id="UP001174909"/>
    </source>
</evidence>
<dbReference type="PANTHER" id="PTHR43157">
    <property type="entry name" value="PHOSPHATIDYLINOSITOL-GLYCAN BIOSYNTHESIS CLASS F PROTEIN-RELATED"/>
    <property type="match status" value="1"/>
</dbReference>
<dbReference type="GO" id="GO:0016491">
    <property type="term" value="F:oxidoreductase activity"/>
    <property type="evidence" value="ECO:0007669"/>
    <property type="project" value="UniProtKB-KW"/>
</dbReference>
<dbReference type="SUPFAM" id="SSF51735">
    <property type="entry name" value="NAD(P)-binding Rossmann-fold domains"/>
    <property type="match status" value="1"/>
</dbReference>
<dbReference type="PANTHER" id="PTHR43157:SF31">
    <property type="entry name" value="PHOSPHATIDYLINOSITOL-GLYCAN BIOSYNTHESIS CLASS F PROTEIN"/>
    <property type="match status" value="1"/>
</dbReference>
<dbReference type="AlphaFoldDB" id="A0AA35QT55"/>